<accession>A0A379DF29</accession>
<dbReference type="Proteomes" id="UP000254263">
    <property type="component" value="Unassembled WGS sequence"/>
</dbReference>
<protein>
    <submittedName>
        <fullName evidence="1">Uncharacterized protein</fullName>
    </submittedName>
</protein>
<gene>
    <name evidence="1" type="ORF">NCTC13100_00113</name>
</gene>
<dbReference type="AlphaFoldDB" id="A0A379DF29"/>
<organism evidence="1 2">
    <name type="scientific">Porphyromonas macacae</name>
    <dbReference type="NCBI Taxonomy" id="28115"/>
    <lineage>
        <taxon>Bacteria</taxon>
        <taxon>Pseudomonadati</taxon>
        <taxon>Bacteroidota</taxon>
        <taxon>Bacteroidia</taxon>
        <taxon>Bacteroidales</taxon>
        <taxon>Porphyromonadaceae</taxon>
        <taxon>Porphyromonas</taxon>
    </lineage>
</organism>
<proteinExistence type="predicted"/>
<evidence type="ECO:0000313" key="1">
    <source>
        <dbReference type="EMBL" id="SUB77000.1"/>
    </source>
</evidence>
<reference evidence="1 2" key="1">
    <citation type="submission" date="2018-06" db="EMBL/GenBank/DDBJ databases">
        <authorList>
            <consortium name="Pathogen Informatics"/>
            <person name="Doyle S."/>
        </authorList>
    </citation>
    <scope>NUCLEOTIDE SEQUENCE [LARGE SCALE GENOMIC DNA]</scope>
    <source>
        <strain evidence="1 2">NCTC13100</strain>
    </source>
</reference>
<sequence>MLILGIIPCSPLEIYFLVFSFSSLSHFQDSFHRLFYNPLFRKGGGIVFIYAISTPYQSRKLSHIPILLNLFMNSESTSVIM</sequence>
<name>A0A379DF29_9PORP</name>
<dbReference type="EMBL" id="UGTI01000001">
    <property type="protein sequence ID" value="SUB77000.1"/>
    <property type="molecule type" value="Genomic_DNA"/>
</dbReference>
<evidence type="ECO:0000313" key="2">
    <source>
        <dbReference type="Proteomes" id="UP000254263"/>
    </source>
</evidence>